<evidence type="ECO:0000313" key="19">
    <source>
        <dbReference type="Proteomes" id="UP000242188"/>
    </source>
</evidence>
<feature type="repeat" description="FG-GAP" evidence="12">
    <location>
        <begin position="359"/>
        <end position="417"/>
    </location>
</feature>
<dbReference type="SMART" id="SM00191">
    <property type="entry name" value="Int_alpha"/>
    <property type="match status" value="5"/>
</dbReference>
<comment type="caution">
    <text evidence="18">The sequence shown here is derived from an EMBL/GenBank/DDBJ whole genome shotgun (WGS) entry which is preliminary data.</text>
</comment>
<keyword evidence="5" id="KW-0677">Repeat</keyword>
<dbReference type="Gene3D" id="2.60.40.1460">
    <property type="entry name" value="Integrin domains. Chain A, domain 2"/>
    <property type="match status" value="1"/>
</dbReference>
<evidence type="ECO:0000256" key="11">
    <source>
        <dbReference type="ARBA" id="ARBA00023180"/>
    </source>
</evidence>
<dbReference type="PROSITE" id="PS00242">
    <property type="entry name" value="INTEGRIN_ALPHA"/>
    <property type="match status" value="1"/>
</dbReference>
<keyword evidence="19" id="KW-1185">Reference proteome</keyword>
<feature type="domain" description="Integrin alpha first immunoglubulin-like" evidence="15">
    <location>
        <begin position="469"/>
        <end position="617"/>
    </location>
</feature>
<dbReference type="Gene3D" id="2.130.10.130">
    <property type="entry name" value="Integrin alpha, N-terminal"/>
    <property type="match status" value="1"/>
</dbReference>
<dbReference type="GO" id="GO:0007229">
    <property type="term" value="P:integrin-mediated signaling pathway"/>
    <property type="evidence" value="ECO:0007669"/>
    <property type="project" value="UniProtKB-KW"/>
</dbReference>
<feature type="repeat" description="FG-GAP" evidence="12">
    <location>
        <begin position="238"/>
        <end position="295"/>
    </location>
</feature>
<dbReference type="Gene3D" id="1.20.5.930">
    <property type="entry name" value="Bicelle-embedded integrin alpha(iib) transmembrane segment"/>
    <property type="match status" value="1"/>
</dbReference>
<dbReference type="Pfam" id="PF01839">
    <property type="entry name" value="FG-GAP"/>
    <property type="match status" value="2"/>
</dbReference>
<dbReference type="AlphaFoldDB" id="A0A210QG51"/>
<dbReference type="InterPro" id="IPR048285">
    <property type="entry name" value="Integrin_alpha_Ig-like_2"/>
</dbReference>
<evidence type="ECO:0000259" key="17">
    <source>
        <dbReference type="Pfam" id="PF20806"/>
    </source>
</evidence>
<evidence type="ECO:0000256" key="13">
    <source>
        <dbReference type="RuleBase" id="RU003762"/>
    </source>
</evidence>
<feature type="chain" id="PRO_5011816930" evidence="13">
    <location>
        <begin position="21"/>
        <end position="1058"/>
    </location>
</feature>
<name>A0A210QG51_MIZYE</name>
<evidence type="ECO:0000256" key="12">
    <source>
        <dbReference type="PROSITE-ProRule" id="PRU00803"/>
    </source>
</evidence>
<dbReference type="GO" id="GO:0009897">
    <property type="term" value="C:external side of plasma membrane"/>
    <property type="evidence" value="ECO:0007669"/>
    <property type="project" value="TreeGrafter"/>
</dbReference>
<dbReference type="InterPro" id="IPR013519">
    <property type="entry name" value="Int_alpha_beta-p"/>
</dbReference>
<evidence type="ECO:0000256" key="5">
    <source>
        <dbReference type="ARBA" id="ARBA00022737"/>
    </source>
</evidence>
<dbReference type="OrthoDB" id="5573735at2759"/>
<reference evidence="18 19" key="1">
    <citation type="journal article" date="2017" name="Nat. Ecol. Evol.">
        <title>Scallop genome provides insights into evolution of bilaterian karyotype and development.</title>
        <authorList>
            <person name="Wang S."/>
            <person name="Zhang J."/>
            <person name="Jiao W."/>
            <person name="Li J."/>
            <person name="Xun X."/>
            <person name="Sun Y."/>
            <person name="Guo X."/>
            <person name="Huan P."/>
            <person name="Dong B."/>
            <person name="Zhang L."/>
            <person name="Hu X."/>
            <person name="Sun X."/>
            <person name="Wang J."/>
            <person name="Zhao C."/>
            <person name="Wang Y."/>
            <person name="Wang D."/>
            <person name="Huang X."/>
            <person name="Wang R."/>
            <person name="Lv J."/>
            <person name="Li Y."/>
            <person name="Zhang Z."/>
            <person name="Liu B."/>
            <person name="Lu W."/>
            <person name="Hui Y."/>
            <person name="Liang J."/>
            <person name="Zhou Z."/>
            <person name="Hou R."/>
            <person name="Li X."/>
            <person name="Liu Y."/>
            <person name="Li H."/>
            <person name="Ning X."/>
            <person name="Lin Y."/>
            <person name="Zhao L."/>
            <person name="Xing Q."/>
            <person name="Dou J."/>
            <person name="Li Y."/>
            <person name="Mao J."/>
            <person name="Guo H."/>
            <person name="Dou H."/>
            <person name="Li T."/>
            <person name="Mu C."/>
            <person name="Jiang W."/>
            <person name="Fu Q."/>
            <person name="Fu X."/>
            <person name="Miao Y."/>
            <person name="Liu J."/>
            <person name="Yu Q."/>
            <person name="Li R."/>
            <person name="Liao H."/>
            <person name="Li X."/>
            <person name="Kong Y."/>
            <person name="Jiang Z."/>
            <person name="Chourrout D."/>
            <person name="Li R."/>
            <person name="Bao Z."/>
        </authorList>
    </citation>
    <scope>NUCLEOTIDE SEQUENCE [LARGE SCALE GENOMIC DNA]</scope>
    <source>
        <strain evidence="18 19">PY_sf001</strain>
    </source>
</reference>
<evidence type="ECO:0000313" key="18">
    <source>
        <dbReference type="EMBL" id="OWF47708.1"/>
    </source>
</evidence>
<keyword evidence="3 13" id="KW-0812">Transmembrane</keyword>
<evidence type="ECO:0000256" key="9">
    <source>
        <dbReference type="ARBA" id="ARBA00023136"/>
    </source>
</evidence>
<keyword evidence="8 13" id="KW-0401">Integrin</keyword>
<evidence type="ECO:0000256" key="2">
    <source>
        <dbReference type="ARBA" id="ARBA00008054"/>
    </source>
</evidence>
<keyword evidence="9 13" id="KW-0472">Membrane</keyword>
<dbReference type="Pfam" id="PF20805">
    <property type="entry name" value="Integrin_A_Ig_2"/>
    <property type="match status" value="1"/>
</dbReference>
<evidence type="ECO:0000256" key="1">
    <source>
        <dbReference type="ARBA" id="ARBA00004479"/>
    </source>
</evidence>
<dbReference type="SUPFAM" id="SSF69318">
    <property type="entry name" value="Integrin alpha N-terminal domain"/>
    <property type="match status" value="1"/>
</dbReference>
<protein>
    <submittedName>
        <fullName evidence="18">Integrin alpha-9</fullName>
    </submittedName>
</protein>
<dbReference type="InterPro" id="IPR000413">
    <property type="entry name" value="Integrin_alpha"/>
</dbReference>
<feature type="transmembrane region" description="Helical" evidence="13">
    <location>
        <begin position="981"/>
        <end position="1003"/>
    </location>
</feature>
<dbReference type="SUPFAM" id="SSF69179">
    <property type="entry name" value="Integrin domains"/>
    <property type="match status" value="3"/>
</dbReference>
<evidence type="ECO:0000256" key="14">
    <source>
        <dbReference type="SAM" id="MobiDB-lite"/>
    </source>
</evidence>
<dbReference type="Pfam" id="PF20806">
    <property type="entry name" value="Integrin_A_Ig_3"/>
    <property type="match status" value="1"/>
</dbReference>
<dbReference type="InterPro" id="IPR013649">
    <property type="entry name" value="Integrin_alpha_Ig-like_1"/>
</dbReference>
<sequence>MATPPCVFLLLTVFVRGVLGFNLDTENFVIVNGPQKGIQFGFSSGMFHVENKPWILVGAPKSNSSLYPDIPTTGGLFRCQLDFQGGRQAACTSEVPAVEPENLNPGIVTYEQQTQLLGSNILINDNNVMICASKHKMTSSEATKRILYGLGRCNVGDLDNLDGPMSRSMYRKRPLVDSTSTYVYGMGLLGFSTASLKEFVPVFNTVMGAPGFYDGKGGFVLTDINGLDQSLDYLVSKDRDLRNSFQKSSYLGYSVGSGKFGIATFGTVVAGAPRYSNPEGHVGIVVLLRIVQDGFEMQTTRSGKQPGCGFGAALIVLDINGDGMDDLLVGSPFYTEQATDQGLVQVYYGTSDRVNILRDGDNLMGTGTIHGRFGMAMADIGDVNADGFTDVAIGAPYEDDQRGCIYIYNGNHQNMKSVFSQRITAKSLDPELRAFGFHISSPLDVDFNTYNDISVGAYMSDQAVILRGRPIVKLDRSVALYPVLVPLNPAGQACHRVDDPFPCLTYKICFNFTGRGLDRIDLDIGLRVDNSRKNKGKSSRMDLYIEGEMKGDDFITKYQIQKNITSCKTIVARVKALDREFFAAIEQPVEFDLNYTLSSEPLPGQVLPILDNLNSPAISVSADFNTGCGRQRCRSNLQIDVTYDTTEIIVGKVQDITISVNIKNLGEPAFVTRVATRSSTNVGFRSDQIEAGQMICKQNGTGMIDDVTCDFTTPFFQTMAGQFDLTYSSLLPSDGNLADIDPRVSFNLTATTESEETDPTDNVHMIEIPVTFKPDIIIYGSSNPEQATISPDSNKLISIEKTFSIYNRGPSPLPETRVTIEFPRKNLQGSVLVEAQNHKVSHTSSNVRCEIISSSAKLDQQQSTISPGAPQKIEASDDILSQRQSIQNMTCANYDCVHMECLLTGLGVASTETVAVAINITEASLTFDKKAERLNYVTTAEVHKPQHPQLEVYWPTKPVKAEIRVDIYPASERKVTEDIEIWILIVGCLGGLLLFVALGLLLWKCGFFKRKKREEVQAWKRKSGYNARRSQMGSARNRHASSSVRSKCADPGELAFLD</sequence>
<dbReference type="InterPro" id="IPR048286">
    <property type="entry name" value="Integrin_alpha_Ig-like_3"/>
</dbReference>
<dbReference type="STRING" id="6573.A0A210QG51"/>
<dbReference type="PROSITE" id="PS51470">
    <property type="entry name" value="FG_GAP"/>
    <property type="match status" value="3"/>
</dbReference>
<dbReference type="InterPro" id="IPR013517">
    <property type="entry name" value="FG-GAP"/>
</dbReference>
<dbReference type="InterPro" id="IPR028994">
    <property type="entry name" value="Integrin_alpha_N"/>
</dbReference>
<keyword evidence="6 13" id="KW-0130">Cell adhesion</keyword>
<dbReference type="PANTHER" id="PTHR23220:SF122">
    <property type="entry name" value="INTEGRIN ALPHA-PS1"/>
    <property type="match status" value="1"/>
</dbReference>
<keyword evidence="7 13" id="KW-1133">Transmembrane helix</keyword>
<comment type="similarity">
    <text evidence="2 13">Belongs to the integrin alpha chain family.</text>
</comment>
<keyword evidence="4 13" id="KW-0732">Signal</keyword>
<evidence type="ECO:0000259" key="15">
    <source>
        <dbReference type="Pfam" id="PF08441"/>
    </source>
</evidence>
<proteinExistence type="inferred from homology"/>
<dbReference type="GO" id="GO:0005178">
    <property type="term" value="F:integrin binding"/>
    <property type="evidence" value="ECO:0007669"/>
    <property type="project" value="TreeGrafter"/>
</dbReference>
<feature type="repeat" description="FG-GAP" evidence="12">
    <location>
        <begin position="296"/>
        <end position="356"/>
    </location>
</feature>
<evidence type="ECO:0000256" key="8">
    <source>
        <dbReference type="ARBA" id="ARBA00023037"/>
    </source>
</evidence>
<evidence type="ECO:0000256" key="10">
    <source>
        <dbReference type="ARBA" id="ARBA00023170"/>
    </source>
</evidence>
<comment type="subcellular location">
    <subcellularLocation>
        <location evidence="1 13">Membrane</location>
        <topology evidence="1 13">Single-pass type I membrane protein</topology>
    </subcellularLocation>
</comment>
<organism evidence="18 19">
    <name type="scientific">Mizuhopecten yessoensis</name>
    <name type="common">Japanese scallop</name>
    <name type="synonym">Patinopecten yessoensis</name>
    <dbReference type="NCBI Taxonomy" id="6573"/>
    <lineage>
        <taxon>Eukaryota</taxon>
        <taxon>Metazoa</taxon>
        <taxon>Spiralia</taxon>
        <taxon>Lophotrochozoa</taxon>
        <taxon>Mollusca</taxon>
        <taxon>Bivalvia</taxon>
        <taxon>Autobranchia</taxon>
        <taxon>Pteriomorphia</taxon>
        <taxon>Pectinida</taxon>
        <taxon>Pectinoidea</taxon>
        <taxon>Pectinidae</taxon>
        <taxon>Mizuhopecten</taxon>
    </lineage>
</organism>
<feature type="signal peptide" evidence="13">
    <location>
        <begin position="1"/>
        <end position="20"/>
    </location>
</feature>
<feature type="domain" description="Integrin alpha third immunoglobulin-like" evidence="17">
    <location>
        <begin position="771"/>
        <end position="944"/>
    </location>
</feature>
<feature type="domain" description="Integrin alpha second immunoglobulin-like" evidence="16">
    <location>
        <begin position="628"/>
        <end position="769"/>
    </location>
</feature>
<dbReference type="GO" id="GO:0007160">
    <property type="term" value="P:cell-matrix adhesion"/>
    <property type="evidence" value="ECO:0007669"/>
    <property type="project" value="TreeGrafter"/>
</dbReference>
<dbReference type="InterPro" id="IPR018184">
    <property type="entry name" value="Integrin_alpha_C_CS"/>
</dbReference>
<dbReference type="GO" id="GO:0098609">
    <property type="term" value="P:cell-cell adhesion"/>
    <property type="evidence" value="ECO:0007669"/>
    <property type="project" value="TreeGrafter"/>
</dbReference>
<evidence type="ECO:0000256" key="3">
    <source>
        <dbReference type="ARBA" id="ARBA00022692"/>
    </source>
</evidence>
<evidence type="ECO:0000256" key="7">
    <source>
        <dbReference type="ARBA" id="ARBA00022989"/>
    </source>
</evidence>
<feature type="region of interest" description="Disordered" evidence="14">
    <location>
        <begin position="1027"/>
        <end position="1058"/>
    </location>
</feature>
<dbReference type="PANTHER" id="PTHR23220">
    <property type="entry name" value="INTEGRIN ALPHA"/>
    <property type="match status" value="1"/>
</dbReference>
<dbReference type="PRINTS" id="PR01185">
    <property type="entry name" value="INTEGRINA"/>
</dbReference>
<feature type="compositionally biased region" description="Polar residues" evidence="14">
    <location>
        <begin position="1028"/>
        <end position="1045"/>
    </location>
</feature>
<evidence type="ECO:0000256" key="6">
    <source>
        <dbReference type="ARBA" id="ARBA00022889"/>
    </source>
</evidence>
<dbReference type="Gene3D" id="2.60.40.1510">
    <property type="entry name" value="ntegrin, alpha v. Chain A, domain 3"/>
    <property type="match status" value="1"/>
</dbReference>
<dbReference type="Pfam" id="PF08441">
    <property type="entry name" value="Integrin_A_Ig_1"/>
    <property type="match status" value="1"/>
</dbReference>
<dbReference type="GO" id="GO:0008305">
    <property type="term" value="C:integrin complex"/>
    <property type="evidence" value="ECO:0007669"/>
    <property type="project" value="InterPro"/>
</dbReference>
<evidence type="ECO:0000259" key="16">
    <source>
        <dbReference type="Pfam" id="PF20805"/>
    </source>
</evidence>
<evidence type="ECO:0000256" key="4">
    <source>
        <dbReference type="ARBA" id="ARBA00022729"/>
    </source>
</evidence>
<accession>A0A210QG51</accession>
<dbReference type="GO" id="GO:0033627">
    <property type="term" value="P:cell adhesion mediated by integrin"/>
    <property type="evidence" value="ECO:0007669"/>
    <property type="project" value="TreeGrafter"/>
</dbReference>
<dbReference type="Gene3D" id="2.60.40.1530">
    <property type="entry name" value="ntegrin, alpha v. Chain A, domain 4"/>
    <property type="match status" value="1"/>
</dbReference>
<dbReference type="Proteomes" id="UP000242188">
    <property type="component" value="Unassembled WGS sequence"/>
</dbReference>
<keyword evidence="11" id="KW-0325">Glycoprotein</keyword>
<dbReference type="EMBL" id="NEDP02003819">
    <property type="protein sequence ID" value="OWF47708.1"/>
    <property type="molecule type" value="Genomic_DNA"/>
</dbReference>
<keyword evidence="10 13" id="KW-0675">Receptor</keyword>
<gene>
    <name evidence="18" type="ORF">KP79_PYT19349</name>
</gene>
<dbReference type="InterPro" id="IPR032695">
    <property type="entry name" value="Integrin_dom_sf"/>
</dbReference>